<feature type="transmembrane region" description="Helical" evidence="6">
    <location>
        <begin position="424"/>
        <end position="446"/>
    </location>
</feature>
<evidence type="ECO:0000313" key="8">
    <source>
        <dbReference type="EMBL" id="KAK2155980.1"/>
    </source>
</evidence>
<evidence type="ECO:0000259" key="7">
    <source>
        <dbReference type="Pfam" id="PF04547"/>
    </source>
</evidence>
<evidence type="ECO:0000256" key="5">
    <source>
        <dbReference type="ARBA" id="ARBA00023136"/>
    </source>
</evidence>
<feature type="transmembrane region" description="Helical" evidence="6">
    <location>
        <begin position="383"/>
        <end position="404"/>
    </location>
</feature>
<dbReference type="PANTHER" id="PTHR12308:SF74">
    <property type="entry name" value="ANOCTAMIN"/>
    <property type="match status" value="1"/>
</dbReference>
<name>A0AAD9N435_9ANNE</name>
<keyword evidence="4 6" id="KW-1133">Transmembrane helix</keyword>
<feature type="transmembrane region" description="Helical" evidence="6">
    <location>
        <begin position="265"/>
        <end position="283"/>
    </location>
</feature>
<feature type="transmembrane region" description="Helical" evidence="6">
    <location>
        <begin position="534"/>
        <end position="556"/>
    </location>
</feature>
<dbReference type="AlphaFoldDB" id="A0AAD9N435"/>
<feature type="domain" description="Anoctamin transmembrane" evidence="7">
    <location>
        <begin position="225"/>
        <end position="660"/>
    </location>
</feature>
<comment type="similarity">
    <text evidence="2 6">Belongs to the anoctamin family.</text>
</comment>
<dbReference type="Proteomes" id="UP001208570">
    <property type="component" value="Unassembled WGS sequence"/>
</dbReference>
<comment type="caution">
    <text evidence="8">The sequence shown here is derived from an EMBL/GenBank/DDBJ whole genome shotgun (WGS) entry which is preliminary data.</text>
</comment>
<feature type="transmembrane region" description="Helical" evidence="6">
    <location>
        <begin position="338"/>
        <end position="363"/>
    </location>
</feature>
<comment type="subcellular location">
    <subcellularLocation>
        <location evidence="1 6">Membrane</location>
        <topology evidence="1 6">Multi-pass membrane protein</topology>
    </subcellularLocation>
</comment>
<dbReference type="PANTHER" id="PTHR12308">
    <property type="entry name" value="ANOCTAMIN"/>
    <property type="match status" value="1"/>
</dbReference>
<dbReference type="GO" id="GO:0005254">
    <property type="term" value="F:chloride channel activity"/>
    <property type="evidence" value="ECO:0007669"/>
    <property type="project" value="TreeGrafter"/>
</dbReference>
<keyword evidence="5 6" id="KW-0472">Membrane</keyword>
<evidence type="ECO:0000256" key="6">
    <source>
        <dbReference type="RuleBase" id="RU280814"/>
    </source>
</evidence>
<comment type="caution">
    <text evidence="6">Lacks conserved residue(s) required for the propagation of feature annotation.</text>
</comment>
<evidence type="ECO:0000256" key="1">
    <source>
        <dbReference type="ARBA" id="ARBA00004141"/>
    </source>
</evidence>
<evidence type="ECO:0000313" key="9">
    <source>
        <dbReference type="Proteomes" id="UP001208570"/>
    </source>
</evidence>
<dbReference type="InterPro" id="IPR007632">
    <property type="entry name" value="Anoctamin"/>
</dbReference>
<evidence type="ECO:0000256" key="2">
    <source>
        <dbReference type="ARBA" id="ARBA00009671"/>
    </source>
</evidence>
<dbReference type="InterPro" id="IPR049452">
    <property type="entry name" value="Anoctamin_TM"/>
</dbReference>
<reference evidence="8" key="1">
    <citation type="journal article" date="2023" name="Mol. Biol. Evol.">
        <title>Third-Generation Sequencing Reveals the Adaptive Role of the Epigenome in Three Deep-Sea Polychaetes.</title>
        <authorList>
            <person name="Perez M."/>
            <person name="Aroh O."/>
            <person name="Sun Y."/>
            <person name="Lan Y."/>
            <person name="Juniper S.K."/>
            <person name="Young C.R."/>
            <person name="Angers B."/>
            <person name="Qian P.Y."/>
        </authorList>
    </citation>
    <scope>NUCLEOTIDE SEQUENCE</scope>
    <source>
        <strain evidence="8">P08H-3</strain>
    </source>
</reference>
<organism evidence="8 9">
    <name type="scientific">Paralvinella palmiformis</name>
    <dbReference type="NCBI Taxonomy" id="53620"/>
    <lineage>
        <taxon>Eukaryota</taxon>
        <taxon>Metazoa</taxon>
        <taxon>Spiralia</taxon>
        <taxon>Lophotrochozoa</taxon>
        <taxon>Annelida</taxon>
        <taxon>Polychaeta</taxon>
        <taxon>Sedentaria</taxon>
        <taxon>Canalipalpata</taxon>
        <taxon>Terebellida</taxon>
        <taxon>Terebelliformia</taxon>
        <taxon>Alvinellidae</taxon>
        <taxon>Paralvinella</taxon>
    </lineage>
</organism>
<dbReference type="Pfam" id="PF04547">
    <property type="entry name" value="Anoctamin"/>
    <property type="match status" value="1"/>
</dbReference>
<sequence length="696" mass="80034">MALSLLEFPVPTLAVMSLMIISAEDTSPGLRKRGGIKEKDLDTTELKTLVCLEFASKVTEDTVDWLKSKIDAPKTKDGAGLVAKKWKRNGDGPWVLLISGTTERLLLSAELMEIKKPCKDGSLREISVKHLDLFQDSEDLDHFLTMSEKQRIILQELESIRTLDEDISIPGIKSVTFYRGEAIVAGLLMKKVIYQLYPLHDKKELKYLAKEWYQAVVKKQPIEHVRRYFGETVAMYFSFLGYYTLALLPPATIGLVSKLLTESDLDLLIFFSFFNLIWATIFLESWKRNCATLAYQWGTINMEPFSKARAAYYGELGVNPVTGILEPQYPNWKRLVKLYTVSLPVVIVCLCLAVKVMLIFFYWDAITAEYSSKHPSTMATLLTLVPGIGYAIVVTIMNAAYNWLARALTDWENHRLESCHENHLVMKLVVFNFVNCFMSLFHIAFIQKNMEMLRRSLATLLIVQQLIQQCQETLIPYLIYKYYKRKITKSHEKQNSDQSDSDDEWSEMNNDLIFAEIESKKRAYVSTLDDYLELYLQFGYVFLFSAVYPTAAFWALCNNVMEIRSDAFKLCRILQRPFSRPTSGIGVWQVVFEAMGALAVMTNCALVAHSPQMKSLMPDHKEVDILMWFVMAEHAILLLKYLIEMAIPDEPEWVKIAIEKVEYEANQILNMQRLIDIQKTLGLQHPKEAKKREEES</sequence>
<keyword evidence="3 6" id="KW-0812">Transmembrane</keyword>
<dbReference type="GO" id="GO:0005886">
    <property type="term" value="C:plasma membrane"/>
    <property type="evidence" value="ECO:0007669"/>
    <property type="project" value="TreeGrafter"/>
</dbReference>
<keyword evidence="9" id="KW-1185">Reference proteome</keyword>
<dbReference type="EMBL" id="JAODUP010000224">
    <property type="protein sequence ID" value="KAK2155980.1"/>
    <property type="molecule type" value="Genomic_DNA"/>
</dbReference>
<evidence type="ECO:0000256" key="4">
    <source>
        <dbReference type="ARBA" id="ARBA00022989"/>
    </source>
</evidence>
<gene>
    <name evidence="8" type="ORF">LSH36_224g00012</name>
</gene>
<protein>
    <recommendedName>
        <fullName evidence="6">Anoctamin</fullName>
    </recommendedName>
</protein>
<proteinExistence type="inferred from homology"/>
<evidence type="ECO:0000256" key="3">
    <source>
        <dbReference type="ARBA" id="ARBA00022692"/>
    </source>
</evidence>
<accession>A0AAD9N435</accession>